<feature type="transmembrane region" description="Helical" evidence="8">
    <location>
        <begin position="144"/>
        <end position="166"/>
    </location>
</feature>
<feature type="transmembrane region" description="Helical" evidence="8">
    <location>
        <begin position="93"/>
        <end position="118"/>
    </location>
</feature>
<dbReference type="Gene3D" id="1.10.3720.10">
    <property type="entry name" value="MetI-like"/>
    <property type="match status" value="1"/>
</dbReference>
<dbReference type="RefSeq" id="WP_050355779.1">
    <property type="nucleotide sequence ID" value="NZ_LGSS01000011.1"/>
</dbReference>
<keyword evidence="3 8" id="KW-0813">Transport</keyword>
<feature type="transmembrane region" description="Helical" evidence="8">
    <location>
        <begin position="248"/>
        <end position="268"/>
    </location>
</feature>
<feature type="domain" description="ABC transmembrane type-1" evidence="9">
    <location>
        <begin position="58"/>
        <end position="264"/>
    </location>
</feature>
<keyword evidence="4" id="KW-1003">Cell membrane</keyword>
<evidence type="ECO:0000256" key="8">
    <source>
        <dbReference type="RuleBase" id="RU363032"/>
    </source>
</evidence>
<evidence type="ECO:0000259" key="9">
    <source>
        <dbReference type="PROSITE" id="PS50928"/>
    </source>
</evidence>
<dbReference type="Pfam" id="PF00528">
    <property type="entry name" value="BPD_transp_1"/>
    <property type="match status" value="1"/>
</dbReference>
<feature type="transmembrane region" description="Helical" evidence="8">
    <location>
        <begin position="7"/>
        <end position="31"/>
    </location>
</feature>
<name>A0A0L0W8T6_GOTPU</name>
<evidence type="ECO:0000256" key="1">
    <source>
        <dbReference type="ARBA" id="ARBA00004651"/>
    </source>
</evidence>
<dbReference type="CDD" id="cd06261">
    <property type="entry name" value="TM_PBP2"/>
    <property type="match status" value="1"/>
</dbReference>
<evidence type="ECO:0000256" key="4">
    <source>
        <dbReference type="ARBA" id="ARBA00022475"/>
    </source>
</evidence>
<keyword evidence="5 8" id="KW-0812">Transmembrane</keyword>
<keyword evidence="11" id="KW-1185">Reference proteome</keyword>
<evidence type="ECO:0000256" key="6">
    <source>
        <dbReference type="ARBA" id="ARBA00022989"/>
    </source>
</evidence>
<accession>A0A0L0W8T6</accession>
<comment type="caution">
    <text evidence="10">The sequence shown here is derived from an EMBL/GenBank/DDBJ whole genome shotgun (WGS) entry which is preliminary data.</text>
</comment>
<feature type="transmembrane region" description="Helical" evidence="8">
    <location>
        <begin position="187"/>
        <end position="209"/>
    </location>
</feature>
<evidence type="ECO:0000256" key="3">
    <source>
        <dbReference type="ARBA" id="ARBA00022448"/>
    </source>
</evidence>
<dbReference type="AlphaFoldDB" id="A0A0L0W8T6"/>
<feature type="transmembrane region" description="Helical" evidence="8">
    <location>
        <begin position="57"/>
        <end position="81"/>
    </location>
</feature>
<dbReference type="PANTHER" id="PTHR42929">
    <property type="entry name" value="INNER MEMBRANE ABC TRANSPORTER PERMEASE PROTEIN YDCU-RELATED-RELATED"/>
    <property type="match status" value="1"/>
</dbReference>
<dbReference type="OrthoDB" id="57323at2"/>
<dbReference type="PANTHER" id="PTHR42929:SF1">
    <property type="entry name" value="INNER MEMBRANE ABC TRANSPORTER PERMEASE PROTEIN YDCU-RELATED"/>
    <property type="match status" value="1"/>
</dbReference>
<dbReference type="InterPro" id="IPR000515">
    <property type="entry name" value="MetI-like"/>
</dbReference>
<dbReference type="SUPFAM" id="SSF161098">
    <property type="entry name" value="MetI-like"/>
    <property type="match status" value="1"/>
</dbReference>
<evidence type="ECO:0000256" key="7">
    <source>
        <dbReference type="ARBA" id="ARBA00023136"/>
    </source>
</evidence>
<dbReference type="STRING" id="1503.CLPU_11c00360"/>
<protein>
    <submittedName>
        <fullName evidence="10">ABC-type spermidine/putrescine transport system, permease component I</fullName>
    </submittedName>
</protein>
<organism evidence="10 11">
    <name type="scientific">Gottschalkia purinilytica</name>
    <name type="common">Clostridium purinilyticum</name>
    <dbReference type="NCBI Taxonomy" id="1503"/>
    <lineage>
        <taxon>Bacteria</taxon>
        <taxon>Bacillati</taxon>
        <taxon>Bacillota</taxon>
        <taxon>Tissierellia</taxon>
        <taxon>Tissierellales</taxon>
        <taxon>Gottschalkiaceae</taxon>
        <taxon>Gottschalkia</taxon>
    </lineage>
</organism>
<dbReference type="EMBL" id="LGSS01000011">
    <property type="protein sequence ID" value="KNF07867.1"/>
    <property type="molecule type" value="Genomic_DNA"/>
</dbReference>
<evidence type="ECO:0000313" key="11">
    <source>
        <dbReference type="Proteomes" id="UP000037267"/>
    </source>
</evidence>
<reference evidence="11" key="1">
    <citation type="submission" date="2015-07" db="EMBL/GenBank/DDBJ databases">
        <title>Draft genome sequence of the purine-degrading Gottschalkia purinilyticum DSM 1384 (formerly Clostridium purinilyticum).</title>
        <authorList>
            <person name="Poehlein A."/>
            <person name="Schiel-Bengelsdorf B."/>
            <person name="Bengelsdorf F.R."/>
            <person name="Daniel R."/>
            <person name="Duerre P."/>
        </authorList>
    </citation>
    <scope>NUCLEOTIDE SEQUENCE [LARGE SCALE GENOMIC DNA]</scope>
    <source>
        <strain evidence="11">DSM 1384</strain>
    </source>
</reference>
<keyword evidence="6 8" id="KW-1133">Transmembrane helix</keyword>
<comment type="similarity">
    <text evidence="2">Belongs to the binding-protein-dependent transport system permease family. CysTW subfamily.</text>
</comment>
<dbReference type="InterPro" id="IPR035906">
    <property type="entry name" value="MetI-like_sf"/>
</dbReference>
<sequence length="275" mass="30351">MNSKRFNYLLLVPGVIFLFVFVVIPLMSLMIGTFKDTDGYTINKYVNFFKDPYYIQIYIRTLRISLITTIVCALIGFPTAYYMSNIDGRKKGILMALVVFPQLTNPIVRSFSFIVLLGKNGTINTLLMKIGLIKHPLSLLYSEFAIIVGLVYLFLPLMILSLIGVMENIDKDLLAASESLGATRSKGFLKIILPLSIPGLIIGSVLVFIGSLTGYTTPQLLGGSNTQVLATVIYQNAVTVYDWDTASLVSAIMIVTTLIITFVINNIAKKLNPKG</sequence>
<keyword evidence="7 8" id="KW-0472">Membrane</keyword>
<comment type="subcellular location">
    <subcellularLocation>
        <location evidence="1 8">Cell membrane</location>
        <topology evidence="1 8">Multi-pass membrane protein</topology>
    </subcellularLocation>
</comment>
<dbReference type="GO" id="GO:0055085">
    <property type="term" value="P:transmembrane transport"/>
    <property type="evidence" value="ECO:0007669"/>
    <property type="project" value="InterPro"/>
</dbReference>
<dbReference type="GO" id="GO:0005886">
    <property type="term" value="C:plasma membrane"/>
    <property type="evidence" value="ECO:0007669"/>
    <property type="project" value="UniProtKB-SubCell"/>
</dbReference>
<evidence type="ECO:0000256" key="2">
    <source>
        <dbReference type="ARBA" id="ARBA00007069"/>
    </source>
</evidence>
<evidence type="ECO:0000256" key="5">
    <source>
        <dbReference type="ARBA" id="ARBA00022692"/>
    </source>
</evidence>
<evidence type="ECO:0000313" key="10">
    <source>
        <dbReference type="EMBL" id="KNF07867.1"/>
    </source>
</evidence>
<gene>
    <name evidence="10" type="ORF">CLPU_11c00360</name>
</gene>
<proteinExistence type="inferred from homology"/>
<dbReference type="PATRIC" id="fig|1503.3.peg.196"/>
<dbReference type="Proteomes" id="UP000037267">
    <property type="component" value="Unassembled WGS sequence"/>
</dbReference>
<dbReference type="PROSITE" id="PS50928">
    <property type="entry name" value="ABC_TM1"/>
    <property type="match status" value="1"/>
</dbReference>